<dbReference type="PIRSF" id="PIRSF000383">
    <property type="entry name" value="PEAMT"/>
    <property type="match status" value="1"/>
</dbReference>
<feature type="region of interest" description="Disordered" evidence="15">
    <location>
        <begin position="1"/>
        <end position="63"/>
    </location>
</feature>
<dbReference type="Gene3D" id="2.60.40.2840">
    <property type="match status" value="1"/>
</dbReference>
<keyword evidence="4 13" id="KW-0808">Transferase</keyword>
<dbReference type="RefSeq" id="XP_031851738.1">
    <property type="nucleotide sequence ID" value="XM_031995847.1"/>
</dbReference>
<dbReference type="AlphaFoldDB" id="A0A5E8B456"/>
<dbReference type="Gene3D" id="1.20.120.1630">
    <property type="match status" value="1"/>
</dbReference>
<evidence type="ECO:0000259" key="16">
    <source>
        <dbReference type="Pfam" id="PF17751"/>
    </source>
</evidence>
<evidence type="ECO:0000256" key="9">
    <source>
        <dbReference type="ARBA" id="ARBA00023098"/>
    </source>
</evidence>
<feature type="transmembrane region" description="Helical" evidence="13 14">
    <location>
        <begin position="295"/>
        <end position="325"/>
    </location>
</feature>
<feature type="compositionally biased region" description="Polar residues" evidence="15">
    <location>
        <begin position="30"/>
        <end position="40"/>
    </location>
</feature>
<evidence type="ECO:0000256" key="1">
    <source>
        <dbReference type="ARBA" id="ARBA00004127"/>
    </source>
</evidence>
<keyword evidence="11 13" id="KW-0594">Phospholipid biosynthesis</keyword>
<keyword evidence="7 13" id="KW-0256">Endoplasmic reticulum</keyword>
<feature type="transmembrane region" description="Helical" evidence="13 14">
    <location>
        <begin position="475"/>
        <end position="497"/>
    </location>
</feature>
<proteinExistence type="inferred from homology"/>
<evidence type="ECO:0000256" key="13">
    <source>
        <dbReference type="HAMAP-Rule" id="MF_03217"/>
    </source>
</evidence>
<dbReference type="HAMAP" id="MF_03217">
    <property type="entry name" value="PEMT"/>
    <property type="match status" value="1"/>
</dbReference>
<dbReference type="UniPathway" id="UPA00753"/>
<dbReference type="PANTHER" id="PTHR32138">
    <property type="entry name" value="PHOSPHATIDYLETHANOLAMINE N-METHYLTRANSFERASE"/>
    <property type="match status" value="1"/>
</dbReference>
<evidence type="ECO:0000256" key="14">
    <source>
        <dbReference type="RuleBase" id="RU361122"/>
    </source>
</evidence>
<dbReference type="Proteomes" id="UP000398389">
    <property type="component" value="Unassembled WGS sequence"/>
</dbReference>
<dbReference type="Pfam" id="PF04191">
    <property type="entry name" value="PEMT"/>
    <property type="match status" value="2"/>
</dbReference>
<feature type="transmembrane region" description="Helical" evidence="13 14">
    <location>
        <begin position="228"/>
        <end position="248"/>
    </location>
</feature>
<dbReference type="PROSITE" id="PS51598">
    <property type="entry name" value="SAM_CHO2"/>
    <property type="match status" value="1"/>
</dbReference>
<keyword evidence="6 13" id="KW-0812">Transmembrane</keyword>
<comment type="pathway">
    <text evidence="13 14">Phospholipid metabolism; phosphatidylcholine biosynthesis.</text>
</comment>
<name>A0A5E8B456_9ASCO</name>
<dbReference type="GO" id="GO:0004608">
    <property type="term" value="F:phosphatidylethanolamine N-methyltransferase activity"/>
    <property type="evidence" value="ECO:0007669"/>
    <property type="project" value="UniProtKB-UniRule"/>
</dbReference>
<protein>
    <recommendedName>
        <fullName evidence="13 14">Phosphatidylethanolamine N-methyltransferase</fullName>
        <shortName evidence="13">PE methyltransferase</shortName>
        <shortName evidence="13 14">PEAMT</shortName>
        <shortName evidence="13">PEMT</shortName>
        <ecNumber evidence="13 14">2.1.1.17</ecNumber>
    </recommendedName>
</protein>
<dbReference type="EC" id="2.1.1.17" evidence="13 14"/>
<dbReference type="InterPro" id="IPR016219">
    <property type="entry name" value="Phosphatid-EA_MeTrfase_fun"/>
</dbReference>
<dbReference type="PANTHER" id="PTHR32138:SF0">
    <property type="entry name" value="PHOSPHATIDYLETHANOLAMINE N-METHYLTRANSFERASE"/>
    <property type="match status" value="1"/>
</dbReference>
<accession>A0A5E8B456</accession>
<evidence type="ECO:0000256" key="11">
    <source>
        <dbReference type="ARBA" id="ARBA00023209"/>
    </source>
</evidence>
<evidence type="ECO:0000256" key="5">
    <source>
        <dbReference type="ARBA" id="ARBA00022691"/>
    </source>
</evidence>
<comment type="catalytic activity">
    <reaction evidence="13 14">
        <text>a 1,2-diacyl-sn-glycero-3-phosphoethanolamine + S-adenosyl-L-methionine = a 1,2-diacyl-sn-glycero-3-phospho-N-methylethanolamine + S-adenosyl-L-homocysteine + H(+)</text>
        <dbReference type="Rhea" id="RHEA:11164"/>
        <dbReference type="ChEBI" id="CHEBI:15378"/>
        <dbReference type="ChEBI" id="CHEBI:57856"/>
        <dbReference type="ChEBI" id="CHEBI:59789"/>
        <dbReference type="ChEBI" id="CHEBI:64573"/>
        <dbReference type="ChEBI" id="CHEBI:64612"/>
        <dbReference type="EC" id="2.1.1.17"/>
    </reaction>
</comment>
<evidence type="ECO:0000256" key="15">
    <source>
        <dbReference type="SAM" id="MobiDB-lite"/>
    </source>
</evidence>
<evidence type="ECO:0000256" key="7">
    <source>
        <dbReference type="ARBA" id="ARBA00022824"/>
    </source>
</evidence>
<keyword evidence="8 13" id="KW-1133">Transmembrane helix</keyword>
<comment type="subcellular location">
    <subcellularLocation>
        <location evidence="1">Endomembrane system</location>
        <topology evidence="1">Multi-pass membrane protein</topology>
    </subcellularLocation>
    <subcellularLocation>
        <location evidence="13 14">Endoplasmic reticulum membrane</location>
        <topology evidence="13 14">Multi-pass membrane protein</topology>
    </subcellularLocation>
</comment>
<evidence type="ECO:0000256" key="8">
    <source>
        <dbReference type="ARBA" id="ARBA00022989"/>
    </source>
</evidence>
<organism evidence="17 18">
    <name type="scientific">Magnusiomyces paraingens</name>
    <dbReference type="NCBI Taxonomy" id="2606893"/>
    <lineage>
        <taxon>Eukaryota</taxon>
        <taxon>Fungi</taxon>
        <taxon>Dikarya</taxon>
        <taxon>Ascomycota</taxon>
        <taxon>Saccharomycotina</taxon>
        <taxon>Dipodascomycetes</taxon>
        <taxon>Dipodascales</taxon>
        <taxon>Dipodascaceae</taxon>
        <taxon>Magnusiomyces</taxon>
    </lineage>
</organism>
<dbReference type="EMBL" id="CABVLU010000001">
    <property type="protein sequence ID" value="VVT46258.1"/>
    <property type="molecule type" value="Genomic_DNA"/>
</dbReference>
<comment type="caution">
    <text evidence="13 14">Lacks conserved residue(s) required for the propagation of feature annotation.</text>
</comment>
<dbReference type="InterPro" id="IPR007318">
    <property type="entry name" value="Phopholipid_MeTrfase"/>
</dbReference>
<feature type="transmembrane region" description="Helical" evidence="13 14">
    <location>
        <begin position="117"/>
        <end position="140"/>
    </location>
</feature>
<evidence type="ECO:0000313" key="17">
    <source>
        <dbReference type="EMBL" id="VVT46258.1"/>
    </source>
</evidence>
<evidence type="ECO:0000256" key="4">
    <source>
        <dbReference type="ARBA" id="ARBA00022679"/>
    </source>
</evidence>
<keyword evidence="18" id="KW-1185">Reference proteome</keyword>
<dbReference type="InterPro" id="IPR041611">
    <property type="entry name" value="SKICH"/>
</dbReference>
<dbReference type="GO" id="GO:0032259">
    <property type="term" value="P:methylation"/>
    <property type="evidence" value="ECO:0007669"/>
    <property type="project" value="UniProtKB-KW"/>
</dbReference>
<evidence type="ECO:0000256" key="12">
    <source>
        <dbReference type="ARBA" id="ARBA00023264"/>
    </source>
</evidence>
<gene>
    <name evidence="17" type="ORF">SAPINGB_P001124</name>
</gene>
<keyword evidence="3 13" id="KW-0489">Methyltransferase</keyword>
<evidence type="ECO:0000256" key="2">
    <source>
        <dbReference type="ARBA" id="ARBA00022516"/>
    </source>
</evidence>
<feature type="transmembrane region" description="Helical" evidence="13 14">
    <location>
        <begin position="509"/>
        <end position="527"/>
    </location>
</feature>
<evidence type="ECO:0000256" key="6">
    <source>
        <dbReference type="ARBA" id="ARBA00022692"/>
    </source>
</evidence>
<comment type="function">
    <text evidence="13 14">Catalyzes the first step of the methylation pathway of phosphatidylcholine biosynthesis, the SAM-dependent methylation of phosphatidylethanolamine (PE) to phosphatidylmonomethylethanolamine (PMME).</text>
</comment>
<sequence>MSRPELDSSQSPSVAASGADHHQTKAKPVLQTQPDQSNGVTAVDADVPSKAAEPFSPPGRIYGRTPDGTVFVVPETEDMVRTLFDPRIKKSLTDMLIVSVLTSYVLLYFVLPSYLRIPVYCILFAFWRLAYNVGIGWLLSQQSNHKRLTKWSLQYHIFDKSNANTFWQPLLKGDFTTKLGKDYDFYAAPNEYNTWLLFRHVVDLILMSDFTNYMMLAISCFSVTSQPFFMIFFRYVAGLTLFLFNLWVKLDAHRVVKDFAWYWGDFFFLEDVQLTFDGVFEMAPHPMYSIGYAGFYGICLITASYTLFFASILAHAAQFAFLILVENPHIEKTYNPPAPLKRKSTLDSDSHKKLRESLQGQASPPHFGGVNSSAVDDDYLATPERHAFLVFGNFHVTRVSDVLTVIAAFYATLLAFLPHTIVWSWFAIYNAFFWRALLSFGFGYALRKQSQEKFLTKLFLKYGRTPDEAYQQWQIAYNFATVMSYASLAVVVIRHIHNPLERPYWPFKYIIGAMLIALQTWTSYSIYESLGEFGWFFGDFFFPEKSKNLTYSGIYRYLNNPERLFGIAGVWGLALISGSFIVTVLAFFWTLGVIFLIKFVEHPHMQKLYGGQIRDQSGVVKTIKRAAEAAKIIPPPVESTVRKVQGSIDKVLHETASAVENFLEQKKLTTGVKDVVKETQVLLKEYPARLTIVRVTEDLHGLDASKYSLTIDTPVSEDQPLTFEYGTEITVKWTADPKHSNRDWIGLYKLTDNYSEEVTKISSQGRWSAIDSTAYENHIDTVKSNNETSGEVVFKGDILPWTTGVYQFRYHHDGKHNCLAISRPFTVIATPIKGTSAGGDGKALGIQLLPIVQRIFVASDFIPPLTVNENWDLEDPVVTKRLGYAVKVYAGVDLAPEVLQSDQSVGQLATRLQRVTDALRPFTAIKKE</sequence>
<dbReference type="GO" id="GO:0005789">
    <property type="term" value="C:endoplasmic reticulum membrane"/>
    <property type="evidence" value="ECO:0007669"/>
    <property type="project" value="UniProtKB-SubCell"/>
</dbReference>
<evidence type="ECO:0000256" key="3">
    <source>
        <dbReference type="ARBA" id="ARBA00022603"/>
    </source>
</evidence>
<feature type="transmembrane region" description="Helical" evidence="13 14">
    <location>
        <begin position="402"/>
        <end position="421"/>
    </location>
</feature>
<feature type="transmembrane region" description="Helical" evidence="13 14">
    <location>
        <begin position="91"/>
        <end position="111"/>
    </location>
</feature>
<feature type="domain" description="SKICH" evidence="16">
    <location>
        <begin position="727"/>
        <end position="826"/>
    </location>
</feature>
<keyword evidence="12 13" id="KW-1208">Phospholipid metabolism</keyword>
<dbReference type="Pfam" id="PF17751">
    <property type="entry name" value="SKICH"/>
    <property type="match status" value="1"/>
</dbReference>
<reference evidence="17 18" key="1">
    <citation type="submission" date="2019-09" db="EMBL/GenBank/DDBJ databases">
        <authorList>
            <person name="Brejova B."/>
        </authorList>
    </citation>
    <scope>NUCLEOTIDE SEQUENCE [LARGE SCALE GENOMIC DNA]</scope>
</reference>
<feature type="transmembrane region" description="Helical" evidence="13 14">
    <location>
        <begin position="564"/>
        <end position="597"/>
    </location>
</feature>
<evidence type="ECO:0000313" key="18">
    <source>
        <dbReference type="Proteomes" id="UP000398389"/>
    </source>
</evidence>
<dbReference type="GeneID" id="43579947"/>
<keyword evidence="10 13" id="KW-0472">Membrane</keyword>
<keyword evidence="2 13" id="KW-0444">Lipid biosynthesis</keyword>
<dbReference type="OrthoDB" id="4583at2759"/>
<keyword evidence="9 13" id="KW-0443">Lipid metabolism</keyword>
<keyword evidence="5 13" id="KW-0949">S-adenosyl-L-methionine</keyword>
<dbReference type="GO" id="GO:0006656">
    <property type="term" value="P:phosphatidylcholine biosynthetic process"/>
    <property type="evidence" value="ECO:0007669"/>
    <property type="project" value="UniProtKB-UniRule"/>
</dbReference>
<comment type="similarity">
    <text evidence="13 14">Belongs to the class VI-like SAM-binding methyltransferase superfamily. CHO2 family.</text>
</comment>
<evidence type="ECO:0000256" key="10">
    <source>
        <dbReference type="ARBA" id="ARBA00023136"/>
    </source>
</evidence>